<evidence type="ECO:0000256" key="6">
    <source>
        <dbReference type="RuleBase" id="RU361235"/>
    </source>
</evidence>
<dbReference type="InterPro" id="IPR019826">
    <property type="entry name" value="Carboxylesterase_B_AS"/>
</dbReference>
<organism evidence="8 9">
    <name type="scientific">Exocentrus adspersus</name>
    <dbReference type="NCBI Taxonomy" id="1586481"/>
    <lineage>
        <taxon>Eukaryota</taxon>
        <taxon>Metazoa</taxon>
        <taxon>Ecdysozoa</taxon>
        <taxon>Arthropoda</taxon>
        <taxon>Hexapoda</taxon>
        <taxon>Insecta</taxon>
        <taxon>Pterygota</taxon>
        <taxon>Neoptera</taxon>
        <taxon>Endopterygota</taxon>
        <taxon>Coleoptera</taxon>
        <taxon>Polyphaga</taxon>
        <taxon>Cucujiformia</taxon>
        <taxon>Chrysomeloidea</taxon>
        <taxon>Cerambycidae</taxon>
        <taxon>Lamiinae</taxon>
        <taxon>Acanthocinini</taxon>
        <taxon>Exocentrus</taxon>
    </lineage>
</organism>
<dbReference type="InterPro" id="IPR019819">
    <property type="entry name" value="Carboxylesterase_B_CS"/>
</dbReference>
<comment type="caution">
    <text evidence="8">The sequence shown here is derived from an EMBL/GenBank/DDBJ whole genome shotgun (WGS) entry which is preliminary data.</text>
</comment>
<evidence type="ECO:0000313" key="9">
    <source>
        <dbReference type="Proteomes" id="UP001159042"/>
    </source>
</evidence>
<dbReference type="Gene3D" id="3.40.50.1820">
    <property type="entry name" value="alpha/beta hydrolase"/>
    <property type="match status" value="1"/>
</dbReference>
<feature type="domain" description="Carboxylesterase type B" evidence="7">
    <location>
        <begin position="27"/>
        <end position="543"/>
    </location>
</feature>
<dbReference type="PANTHER" id="PTHR11559">
    <property type="entry name" value="CARBOXYLESTERASE"/>
    <property type="match status" value="1"/>
</dbReference>
<dbReference type="InterPro" id="IPR002018">
    <property type="entry name" value="CarbesteraseB"/>
</dbReference>
<dbReference type="PROSITE" id="PS00122">
    <property type="entry name" value="CARBOXYLESTERASE_B_1"/>
    <property type="match status" value="1"/>
</dbReference>
<dbReference type="GO" id="GO:0052689">
    <property type="term" value="F:carboxylic ester hydrolase activity"/>
    <property type="evidence" value="ECO:0007669"/>
    <property type="project" value="UniProtKB-KW"/>
</dbReference>
<reference evidence="8 9" key="1">
    <citation type="journal article" date="2023" name="Insect Mol. Biol.">
        <title>Genome sequencing provides insights into the evolution of gene families encoding plant cell wall-degrading enzymes in longhorned beetles.</title>
        <authorList>
            <person name="Shin N.R."/>
            <person name="Okamura Y."/>
            <person name="Kirsch R."/>
            <person name="Pauchet Y."/>
        </authorList>
    </citation>
    <scope>NUCLEOTIDE SEQUENCE [LARGE SCALE GENOMIC DNA]</scope>
    <source>
        <strain evidence="8">EAD_L_NR</strain>
    </source>
</reference>
<evidence type="ECO:0000256" key="1">
    <source>
        <dbReference type="ARBA" id="ARBA00005964"/>
    </source>
</evidence>
<protein>
    <recommendedName>
        <fullName evidence="6">Carboxylic ester hydrolase</fullName>
        <ecNumber evidence="6">3.1.1.-</ecNumber>
    </recommendedName>
</protein>
<keyword evidence="5" id="KW-0325">Glycoprotein</keyword>
<keyword evidence="2" id="KW-0719">Serine esterase</keyword>
<dbReference type="Pfam" id="PF00135">
    <property type="entry name" value="COesterase"/>
    <property type="match status" value="1"/>
</dbReference>
<evidence type="ECO:0000256" key="3">
    <source>
        <dbReference type="ARBA" id="ARBA00022801"/>
    </source>
</evidence>
<evidence type="ECO:0000313" key="8">
    <source>
        <dbReference type="EMBL" id="KAJ8923391.1"/>
    </source>
</evidence>
<accession>A0AAV8WAX4</accession>
<name>A0AAV8WAX4_9CUCU</name>
<keyword evidence="4" id="KW-1015">Disulfide bond</keyword>
<dbReference type="EC" id="3.1.1.-" evidence="6"/>
<feature type="chain" id="PRO_5043102888" description="Carboxylic ester hydrolase" evidence="6">
    <location>
        <begin position="24"/>
        <end position="563"/>
    </location>
</feature>
<dbReference type="AlphaFoldDB" id="A0AAV8WAX4"/>
<evidence type="ECO:0000256" key="5">
    <source>
        <dbReference type="ARBA" id="ARBA00023180"/>
    </source>
</evidence>
<dbReference type="EMBL" id="JANEYG010000005">
    <property type="protein sequence ID" value="KAJ8923391.1"/>
    <property type="molecule type" value="Genomic_DNA"/>
</dbReference>
<evidence type="ECO:0000256" key="2">
    <source>
        <dbReference type="ARBA" id="ARBA00022487"/>
    </source>
</evidence>
<feature type="signal peptide" evidence="6">
    <location>
        <begin position="1"/>
        <end position="23"/>
    </location>
</feature>
<comment type="similarity">
    <text evidence="1 6">Belongs to the type-B carboxylesterase/lipase family.</text>
</comment>
<dbReference type="Proteomes" id="UP001159042">
    <property type="component" value="Unassembled WGS sequence"/>
</dbReference>
<dbReference type="InterPro" id="IPR029058">
    <property type="entry name" value="AB_hydrolase_fold"/>
</dbReference>
<evidence type="ECO:0000256" key="4">
    <source>
        <dbReference type="ARBA" id="ARBA00023157"/>
    </source>
</evidence>
<keyword evidence="6" id="KW-0732">Signal</keyword>
<sequence>MTYKLLILFTFSAINLYATNAAAADPTLVSLPEGQIRGHTLTSPNGNVYYAFQEIPYAAPPVGNLRFQAPAELERWQGVLNATKNTKVCYQGSSFKKVKGLEESEDCLYLNVYTPLEPGNREEIPLAVLVWIHGGSYRNGGGAIQLYNPELFIDHNVVVVTLNYRLGALGFLTTEDGVIPGNIGLKDQHAALKWIEKNIGLFGGDPLKITISGQSAGGSSAGLHIISPKNKALFRAAIIQSGATLSQRLRQDDARFYAFELGKSLDPNFTSDDSQDLLKLLQNASASEINRNKVTPVVGKERSIVDADGLIWLPVIESVQLEDAFLTGNFHDNIRRGQINQVPIVIGFNSEEETFFWKSDASIPEKRAKYLDGDLSNLIKHKFNMTKENKLTAGRRLREIYTNGTFQDDLGAVVKYFSDESYTTPIIRHAKLQSNYTDVFLYQFSYKGKLGGQIDVEVAGVRGVGHSENTPYLWGQRSEEPNDPEDETTRHRLLTLFSNFVKYLNPTPDKDKLLNNVTWENVAPNKLVYLNINNTLEMQENPKEYLDWERIIDVYAIPPLMNY</sequence>
<keyword evidence="9" id="KW-1185">Reference proteome</keyword>
<dbReference type="PROSITE" id="PS00941">
    <property type="entry name" value="CARBOXYLESTERASE_B_2"/>
    <property type="match status" value="1"/>
</dbReference>
<dbReference type="SUPFAM" id="SSF53474">
    <property type="entry name" value="alpha/beta-Hydrolases"/>
    <property type="match status" value="1"/>
</dbReference>
<evidence type="ECO:0000259" key="7">
    <source>
        <dbReference type="Pfam" id="PF00135"/>
    </source>
</evidence>
<dbReference type="InterPro" id="IPR050309">
    <property type="entry name" value="Type-B_Carboxylest/Lipase"/>
</dbReference>
<gene>
    <name evidence="8" type="ORF">NQ315_001949</name>
</gene>
<proteinExistence type="inferred from homology"/>
<keyword evidence="3 6" id="KW-0378">Hydrolase</keyword>